<organism evidence="1 2">
    <name type="scientific">Rhynchosporium agropyri</name>
    <dbReference type="NCBI Taxonomy" id="914238"/>
    <lineage>
        <taxon>Eukaryota</taxon>
        <taxon>Fungi</taxon>
        <taxon>Dikarya</taxon>
        <taxon>Ascomycota</taxon>
        <taxon>Pezizomycotina</taxon>
        <taxon>Leotiomycetes</taxon>
        <taxon>Helotiales</taxon>
        <taxon>Ploettnerulaceae</taxon>
        <taxon>Rhynchosporium</taxon>
    </lineage>
</organism>
<sequence>MNPTLTHRPTPEASEVIHPPFFRLSQEIRDMIYGLVFGSAGEAPCGPRMDNGEQGYRSSRWPDPCTYKQPPANYATFSEWNRYDETPVRINSRSLIYVNHQVHAEMKEATSRLKASSGLTYILDCIIENKNVLWATWLHVPAVSSRVDIVETQPKIGPVAVGVLKLNVITPEDPKEGFIPIEEYIGPQINYHPVRQHGVTHPEALANLLDLHVNHMLGYGCGGRRWDGDRVKEERDRKSSRVMKLRKLVHRIEVCVDGEVRKD</sequence>
<dbReference type="AlphaFoldDB" id="A0A1E1KCF1"/>
<reference evidence="2" key="1">
    <citation type="submission" date="2016-03" db="EMBL/GenBank/DDBJ databases">
        <authorList>
            <person name="Guldener U."/>
        </authorList>
    </citation>
    <scope>NUCLEOTIDE SEQUENCE [LARGE SCALE GENOMIC DNA]</scope>
    <source>
        <strain evidence="2">04CH-RAC-A.6.1</strain>
    </source>
</reference>
<name>A0A1E1KCF1_9HELO</name>
<evidence type="ECO:0000313" key="1">
    <source>
        <dbReference type="EMBL" id="CZS95736.1"/>
    </source>
</evidence>
<dbReference type="OrthoDB" id="2823490at2759"/>
<dbReference type="EMBL" id="FJUX01000023">
    <property type="protein sequence ID" value="CZS95736.1"/>
    <property type="molecule type" value="Genomic_DNA"/>
</dbReference>
<protein>
    <submittedName>
        <fullName evidence="1">Uncharacterized protein</fullName>
    </submittedName>
</protein>
<evidence type="ECO:0000313" key="2">
    <source>
        <dbReference type="Proteomes" id="UP000178912"/>
    </source>
</evidence>
<proteinExistence type="predicted"/>
<dbReference type="Proteomes" id="UP000178912">
    <property type="component" value="Unassembled WGS sequence"/>
</dbReference>
<keyword evidence="2" id="KW-1185">Reference proteome</keyword>
<gene>
    <name evidence="1" type="ORF">RAG0_05303</name>
</gene>
<accession>A0A1E1KCF1</accession>